<dbReference type="eggNOG" id="ENOG502SY7H">
    <property type="taxonomic scope" value="Eukaryota"/>
</dbReference>
<feature type="compositionally biased region" description="Polar residues" evidence="1">
    <location>
        <begin position="170"/>
        <end position="180"/>
    </location>
</feature>
<evidence type="ECO:0000313" key="4">
    <source>
        <dbReference type="Proteomes" id="UP000007129"/>
    </source>
</evidence>
<feature type="compositionally biased region" description="Low complexity" evidence="1">
    <location>
        <begin position="181"/>
        <end position="200"/>
    </location>
</feature>
<evidence type="ECO:0000256" key="2">
    <source>
        <dbReference type="SAM" id="SignalP"/>
    </source>
</evidence>
<dbReference type="HOGENOM" id="CLU_1224605_0_0_1"/>
<organism evidence="3 4">
    <name type="scientific">Macrophomina phaseolina (strain MS6)</name>
    <name type="common">Charcoal rot fungus</name>
    <dbReference type="NCBI Taxonomy" id="1126212"/>
    <lineage>
        <taxon>Eukaryota</taxon>
        <taxon>Fungi</taxon>
        <taxon>Dikarya</taxon>
        <taxon>Ascomycota</taxon>
        <taxon>Pezizomycotina</taxon>
        <taxon>Dothideomycetes</taxon>
        <taxon>Dothideomycetes incertae sedis</taxon>
        <taxon>Botryosphaeriales</taxon>
        <taxon>Botryosphaeriaceae</taxon>
        <taxon>Macrophomina</taxon>
    </lineage>
</organism>
<proteinExistence type="predicted"/>
<evidence type="ECO:0000256" key="1">
    <source>
        <dbReference type="SAM" id="MobiDB-lite"/>
    </source>
</evidence>
<dbReference type="EMBL" id="AHHD01000347">
    <property type="protein sequence ID" value="EKG14468.1"/>
    <property type="molecule type" value="Genomic_DNA"/>
</dbReference>
<feature type="chain" id="PRO_5003864042" description="Cell wall protein" evidence="2">
    <location>
        <begin position="21"/>
        <end position="226"/>
    </location>
</feature>
<feature type="signal peptide" evidence="2">
    <location>
        <begin position="1"/>
        <end position="20"/>
    </location>
</feature>
<dbReference type="AlphaFoldDB" id="K2RIQ4"/>
<accession>K2RIQ4</accession>
<dbReference type="VEuPathDB" id="FungiDB:MPH_08317"/>
<comment type="caution">
    <text evidence="3">The sequence shown here is derived from an EMBL/GenBank/DDBJ whole genome shotgun (WGS) entry which is preliminary data.</text>
</comment>
<reference evidence="3 4" key="1">
    <citation type="journal article" date="2012" name="BMC Genomics">
        <title>Tools to kill: Genome of one of the most destructive plant pathogenic fungi Macrophomina phaseolina.</title>
        <authorList>
            <person name="Islam M.S."/>
            <person name="Haque M.S."/>
            <person name="Islam M.M."/>
            <person name="Emdad E.M."/>
            <person name="Halim A."/>
            <person name="Hossen Q.M.M."/>
            <person name="Hossain M.Z."/>
            <person name="Ahmed B."/>
            <person name="Rahim S."/>
            <person name="Rahman M.S."/>
            <person name="Alam M.M."/>
            <person name="Hou S."/>
            <person name="Wan X."/>
            <person name="Saito J.A."/>
            <person name="Alam M."/>
        </authorList>
    </citation>
    <scope>NUCLEOTIDE SEQUENCE [LARGE SCALE GENOMIC DNA]</scope>
    <source>
        <strain evidence="3 4">MS6</strain>
    </source>
</reference>
<sequence>MHFISIAAIFLGALAIGCAAKDHERNSNGTDDAFNPTVHACNKMAKLTALSEIAANQTETDRFLSRAKNQTKAQGELDGAAAKLQAMSANATLVGTCQVVDAHEELKASCKQMAKLQKLVDASSNSTLKQELLDKAKNQTKIDEKIASASSKLQSMRSNTTLVTECSSLEQEKQAQNAEKGTSASASSSPSSSPSSSATSGAETIAVGKAALGLLATIAIGAATLL</sequence>
<dbReference type="Proteomes" id="UP000007129">
    <property type="component" value="Unassembled WGS sequence"/>
</dbReference>
<feature type="region of interest" description="Disordered" evidence="1">
    <location>
        <begin position="170"/>
        <end position="200"/>
    </location>
</feature>
<dbReference type="InParanoid" id="K2RIQ4"/>
<protein>
    <recommendedName>
        <fullName evidence="5">Cell wall protein</fullName>
    </recommendedName>
</protein>
<dbReference type="OrthoDB" id="5243723at2759"/>
<name>K2RIQ4_MACPH</name>
<evidence type="ECO:0000313" key="3">
    <source>
        <dbReference type="EMBL" id="EKG14468.1"/>
    </source>
</evidence>
<gene>
    <name evidence="3" type="ORF">MPH_08317</name>
</gene>
<keyword evidence="2" id="KW-0732">Signal</keyword>
<evidence type="ECO:0008006" key="5">
    <source>
        <dbReference type="Google" id="ProtNLM"/>
    </source>
</evidence>